<dbReference type="Pfam" id="PF01712">
    <property type="entry name" value="dNK"/>
    <property type="match status" value="1"/>
</dbReference>
<feature type="compositionally biased region" description="Basic and acidic residues" evidence="9">
    <location>
        <begin position="61"/>
        <end position="74"/>
    </location>
</feature>
<evidence type="ECO:0000256" key="6">
    <source>
        <dbReference type="ARBA" id="ARBA00022840"/>
    </source>
</evidence>
<keyword evidence="3" id="KW-0808">Transferase</keyword>
<dbReference type="SUPFAM" id="SSF52540">
    <property type="entry name" value="P-loop containing nucleoside triphosphate hydrolases"/>
    <property type="match status" value="1"/>
</dbReference>
<evidence type="ECO:0000256" key="8">
    <source>
        <dbReference type="ARBA" id="ARBA00047656"/>
    </source>
</evidence>
<keyword evidence="6" id="KW-0067">ATP-binding</keyword>
<reference evidence="11 12" key="1">
    <citation type="submission" date="2019-01" db="EMBL/GenBank/DDBJ databases">
        <title>A chromosome-scale genome assembly of the yellow perch, Perca flavescens.</title>
        <authorList>
            <person name="Feron R."/>
            <person name="Morvezen R."/>
            <person name="Bestin A."/>
            <person name="Haffray P."/>
            <person name="Klopp C."/>
            <person name="Zahm M."/>
            <person name="Cabau C."/>
            <person name="Roques C."/>
            <person name="Donnadieu C."/>
            <person name="Bouchez O."/>
            <person name="Christie M."/>
            <person name="Larson W."/>
            <person name="Guiguen Y."/>
        </authorList>
    </citation>
    <scope>NUCLEOTIDE SEQUENCE [LARGE SCALE GENOMIC DNA]</scope>
    <source>
        <strain evidence="11">YP-PL-M2</strain>
        <tissue evidence="11">Blood</tissue>
    </source>
</reference>
<feature type="region of interest" description="Disordered" evidence="9">
    <location>
        <begin position="51"/>
        <end position="102"/>
    </location>
</feature>
<sequence length="345" mass="39466">SNCKQQQSETSSQLCSNSTALLLFSPAPGNGTLAASAGFNSFQKQLALRNPRGQRTVNNNAKERKKERKKETDRQTGLNMATPPKRSCRVPASPSGSVSRREKKISIEGNIAAGKSTFVRLLEAASEDWEVIPEPIGKWCNVQNDSGDIYQELSSSQKSGGNLLQMLYDKPNRWSYTFQSYACLSRVRSQLQAPSLKLQQAENPVQFYERSVYSDRYVFASSLFESGSLTETEWSVYQDYHTWLLNQFEPDIALDAIIYLRAPPQRCMQRLMHRGREEEQGIPLEYLQQLHRKHEDWLSDRKLSLDFEYLNDLPVLILDVNDDFKNDRIKQEAIIDEVRDLLSTL</sequence>
<feature type="domain" description="Deoxynucleoside kinase" evidence="10">
    <location>
        <begin position="105"/>
        <end position="342"/>
    </location>
</feature>
<dbReference type="GO" id="GO:0004138">
    <property type="term" value="F:deoxyguanosine kinase activity"/>
    <property type="evidence" value="ECO:0007669"/>
    <property type="project" value="UniProtKB-EC"/>
</dbReference>
<dbReference type="EC" id="2.7.1.113" evidence="7"/>
<evidence type="ECO:0000313" key="12">
    <source>
        <dbReference type="Proteomes" id="UP000295070"/>
    </source>
</evidence>
<evidence type="ECO:0000256" key="1">
    <source>
        <dbReference type="ARBA" id="ARBA00007420"/>
    </source>
</evidence>
<dbReference type="PANTHER" id="PTHR10513:SF48">
    <property type="entry name" value="DEOXYCYTIDINE KINASE 2"/>
    <property type="match status" value="1"/>
</dbReference>
<keyword evidence="5" id="KW-0418">Kinase</keyword>
<dbReference type="Gene3D" id="3.40.50.300">
    <property type="entry name" value="P-loop containing nucleotide triphosphate hydrolases"/>
    <property type="match status" value="1"/>
</dbReference>
<evidence type="ECO:0000256" key="3">
    <source>
        <dbReference type="ARBA" id="ARBA00022679"/>
    </source>
</evidence>
<evidence type="ECO:0000313" key="11">
    <source>
        <dbReference type="EMBL" id="TDH05332.1"/>
    </source>
</evidence>
<evidence type="ECO:0000256" key="2">
    <source>
        <dbReference type="ARBA" id="ARBA00011738"/>
    </source>
</evidence>
<proteinExistence type="inferred from homology"/>
<dbReference type="PANTHER" id="PTHR10513">
    <property type="entry name" value="DEOXYNUCLEOSIDE KINASE"/>
    <property type="match status" value="1"/>
</dbReference>
<dbReference type="FunFam" id="3.40.50.300:FF:000461">
    <property type="entry name" value="Deoxycytidine kinase"/>
    <property type="match status" value="1"/>
</dbReference>
<protein>
    <recommendedName>
        <fullName evidence="7">deoxyguanosine kinase</fullName>
        <ecNumber evidence="7">2.7.1.113</ecNumber>
    </recommendedName>
</protein>
<name>A0A484CNT8_PERFV</name>
<keyword evidence="4" id="KW-0547">Nucleotide-binding</keyword>
<dbReference type="InterPro" id="IPR050566">
    <property type="entry name" value="Deoxyribonucleoside_kinase"/>
</dbReference>
<dbReference type="CDD" id="cd01673">
    <property type="entry name" value="dNK"/>
    <property type="match status" value="1"/>
</dbReference>
<gene>
    <name evidence="11" type="ORF">EPR50_G00143830</name>
</gene>
<comment type="catalytic activity">
    <reaction evidence="8">
        <text>2'-deoxyguanosine + ATP = dGMP + ADP + H(+)</text>
        <dbReference type="Rhea" id="RHEA:19201"/>
        <dbReference type="ChEBI" id="CHEBI:15378"/>
        <dbReference type="ChEBI" id="CHEBI:17172"/>
        <dbReference type="ChEBI" id="CHEBI:30616"/>
        <dbReference type="ChEBI" id="CHEBI:57673"/>
        <dbReference type="ChEBI" id="CHEBI:456216"/>
        <dbReference type="EC" id="2.7.1.113"/>
    </reaction>
</comment>
<dbReference type="InterPro" id="IPR031314">
    <property type="entry name" value="DNK_dom"/>
</dbReference>
<dbReference type="STRING" id="8167.A0A484CNT8"/>
<evidence type="ECO:0000259" key="10">
    <source>
        <dbReference type="Pfam" id="PF01712"/>
    </source>
</evidence>
<comment type="similarity">
    <text evidence="1">Belongs to the DCK/DGK family.</text>
</comment>
<dbReference type="EMBL" id="SCKG01000013">
    <property type="protein sequence ID" value="TDH05332.1"/>
    <property type="molecule type" value="Genomic_DNA"/>
</dbReference>
<dbReference type="GO" id="GO:0005739">
    <property type="term" value="C:mitochondrion"/>
    <property type="evidence" value="ECO:0007669"/>
    <property type="project" value="TreeGrafter"/>
</dbReference>
<dbReference type="Proteomes" id="UP000295070">
    <property type="component" value="Chromosome 13"/>
</dbReference>
<evidence type="ECO:0000256" key="4">
    <source>
        <dbReference type="ARBA" id="ARBA00022741"/>
    </source>
</evidence>
<comment type="subunit">
    <text evidence="2">Homodimer.</text>
</comment>
<dbReference type="InterPro" id="IPR027417">
    <property type="entry name" value="P-loop_NTPase"/>
</dbReference>
<organism evidence="11 12">
    <name type="scientific">Perca flavescens</name>
    <name type="common">American yellow perch</name>
    <name type="synonym">Morone flavescens</name>
    <dbReference type="NCBI Taxonomy" id="8167"/>
    <lineage>
        <taxon>Eukaryota</taxon>
        <taxon>Metazoa</taxon>
        <taxon>Chordata</taxon>
        <taxon>Craniata</taxon>
        <taxon>Vertebrata</taxon>
        <taxon>Euteleostomi</taxon>
        <taxon>Actinopterygii</taxon>
        <taxon>Neopterygii</taxon>
        <taxon>Teleostei</taxon>
        <taxon>Neoteleostei</taxon>
        <taxon>Acanthomorphata</taxon>
        <taxon>Eupercaria</taxon>
        <taxon>Perciformes</taxon>
        <taxon>Percoidei</taxon>
        <taxon>Percidae</taxon>
        <taxon>Percinae</taxon>
        <taxon>Perca</taxon>
    </lineage>
</organism>
<accession>A0A484CNT8</accession>
<evidence type="ECO:0000256" key="9">
    <source>
        <dbReference type="SAM" id="MobiDB-lite"/>
    </source>
</evidence>
<feature type="non-terminal residue" evidence="11">
    <location>
        <position position="1"/>
    </location>
</feature>
<dbReference type="GO" id="GO:0005524">
    <property type="term" value="F:ATP binding"/>
    <property type="evidence" value="ECO:0007669"/>
    <property type="project" value="UniProtKB-KW"/>
</dbReference>
<evidence type="ECO:0000256" key="7">
    <source>
        <dbReference type="ARBA" id="ARBA00039043"/>
    </source>
</evidence>
<keyword evidence="12" id="KW-1185">Reference proteome</keyword>
<dbReference type="AlphaFoldDB" id="A0A484CNT8"/>
<comment type="caution">
    <text evidence="11">The sequence shown here is derived from an EMBL/GenBank/DDBJ whole genome shotgun (WGS) entry which is preliminary data.</text>
</comment>
<evidence type="ECO:0000256" key="5">
    <source>
        <dbReference type="ARBA" id="ARBA00022777"/>
    </source>
</evidence>